<dbReference type="OrthoDB" id="123977at2759"/>
<accession>A0A0P1AF72</accession>
<reference evidence="3" key="1">
    <citation type="submission" date="2014-09" db="EMBL/GenBank/DDBJ databases">
        <authorList>
            <person name="Sharma Rahul"/>
            <person name="Thines Marco"/>
        </authorList>
    </citation>
    <scope>NUCLEOTIDE SEQUENCE [LARGE SCALE GENOMIC DNA]</scope>
</reference>
<organism evidence="2 3">
    <name type="scientific">Plasmopara halstedii</name>
    <name type="common">Downy mildew of sunflower</name>
    <dbReference type="NCBI Taxonomy" id="4781"/>
    <lineage>
        <taxon>Eukaryota</taxon>
        <taxon>Sar</taxon>
        <taxon>Stramenopiles</taxon>
        <taxon>Oomycota</taxon>
        <taxon>Peronosporomycetes</taxon>
        <taxon>Peronosporales</taxon>
        <taxon>Peronosporaceae</taxon>
        <taxon>Plasmopara</taxon>
    </lineage>
</organism>
<feature type="transmembrane region" description="Helical" evidence="1">
    <location>
        <begin position="151"/>
        <end position="168"/>
    </location>
</feature>
<evidence type="ECO:0000256" key="1">
    <source>
        <dbReference type="SAM" id="Phobius"/>
    </source>
</evidence>
<dbReference type="RefSeq" id="XP_024575406.1">
    <property type="nucleotide sequence ID" value="XM_024724540.1"/>
</dbReference>
<dbReference type="EMBL" id="CCYD01000349">
    <property type="protein sequence ID" value="CEG39037.1"/>
    <property type="molecule type" value="Genomic_DNA"/>
</dbReference>
<dbReference type="AlphaFoldDB" id="A0A0P1AF72"/>
<protein>
    <submittedName>
        <fullName evidence="2">Uncharacterized protein</fullName>
    </submittedName>
</protein>
<proteinExistence type="predicted"/>
<dbReference type="OMA" id="AAPHYFP"/>
<sequence length="310" mass="34192">MSTIYSKASENVCMWKQQSSDVCDSPRSCYDCLNTPVGDGIDCTITSAGLCTTLDEYLWQEDYRLNRSDTTSHYFPSTNTTYCDINDSVCTKCRSSQFKESASQFCVGLDGCVCVSLCESPDYTTTIAAKYCATLDFETADGESSSLTDTFIVLTLGFIIPVIVYHSYARRVRNRLVHEEIHNDRRAVKGPVMPLVGWKKHRADLMANQRIIMSVDSGVVASKSVIEGHVSGNATIDTSLSTLSASTVSIEREDSLADLTSSGRCLSSSNTVSMETHRQSMPIMSWSEESVLDENDMIGAQFTQLEDHIV</sequence>
<keyword evidence="1" id="KW-0472">Membrane</keyword>
<dbReference type="GeneID" id="36404157"/>
<name>A0A0P1AF72_PLAHL</name>
<keyword evidence="3" id="KW-1185">Reference proteome</keyword>
<dbReference type="Proteomes" id="UP000054928">
    <property type="component" value="Unassembled WGS sequence"/>
</dbReference>
<evidence type="ECO:0000313" key="2">
    <source>
        <dbReference type="EMBL" id="CEG39037.1"/>
    </source>
</evidence>
<keyword evidence="1" id="KW-0812">Transmembrane</keyword>
<evidence type="ECO:0000313" key="3">
    <source>
        <dbReference type="Proteomes" id="UP000054928"/>
    </source>
</evidence>
<keyword evidence="1" id="KW-1133">Transmembrane helix</keyword>